<dbReference type="GO" id="GO:0005509">
    <property type="term" value="F:calcium ion binding"/>
    <property type="evidence" value="ECO:0007669"/>
    <property type="project" value="TreeGrafter"/>
</dbReference>
<dbReference type="Pfam" id="PF00168">
    <property type="entry name" value="C2"/>
    <property type="match status" value="1"/>
</dbReference>
<dbReference type="GO" id="GO:0005544">
    <property type="term" value="F:calcium-dependent phospholipid binding"/>
    <property type="evidence" value="ECO:0007669"/>
    <property type="project" value="TreeGrafter"/>
</dbReference>
<gene>
    <name evidence="3" type="ORF">CEXT_633391</name>
</gene>
<dbReference type="SMART" id="SM00239">
    <property type="entry name" value="C2"/>
    <property type="match status" value="1"/>
</dbReference>
<dbReference type="GO" id="GO:0001786">
    <property type="term" value="F:phosphatidylserine binding"/>
    <property type="evidence" value="ECO:0007669"/>
    <property type="project" value="TreeGrafter"/>
</dbReference>
<feature type="region of interest" description="Disordered" evidence="1">
    <location>
        <begin position="1"/>
        <end position="24"/>
    </location>
</feature>
<evidence type="ECO:0000259" key="2">
    <source>
        <dbReference type="PROSITE" id="PS50004"/>
    </source>
</evidence>
<dbReference type="GO" id="GO:0005886">
    <property type="term" value="C:plasma membrane"/>
    <property type="evidence" value="ECO:0007669"/>
    <property type="project" value="TreeGrafter"/>
</dbReference>
<dbReference type="InterPro" id="IPR000008">
    <property type="entry name" value="C2_dom"/>
</dbReference>
<evidence type="ECO:0000256" key="1">
    <source>
        <dbReference type="SAM" id="MobiDB-lite"/>
    </source>
</evidence>
<protein>
    <recommendedName>
        <fullName evidence="2">C2 domain-containing protein</fullName>
    </recommendedName>
</protein>
<name>A0AAV4SIL4_CAEEX</name>
<dbReference type="PROSITE" id="PS50004">
    <property type="entry name" value="C2"/>
    <property type="match status" value="1"/>
</dbReference>
<dbReference type="PANTHER" id="PTHR10024:SF374">
    <property type="entry name" value="C2 DOMAIN-CONTAINING PROTEIN"/>
    <property type="match status" value="1"/>
</dbReference>
<organism evidence="3 4">
    <name type="scientific">Caerostris extrusa</name>
    <name type="common">Bark spider</name>
    <name type="synonym">Caerostris bankana</name>
    <dbReference type="NCBI Taxonomy" id="172846"/>
    <lineage>
        <taxon>Eukaryota</taxon>
        <taxon>Metazoa</taxon>
        <taxon>Ecdysozoa</taxon>
        <taxon>Arthropoda</taxon>
        <taxon>Chelicerata</taxon>
        <taxon>Arachnida</taxon>
        <taxon>Araneae</taxon>
        <taxon>Araneomorphae</taxon>
        <taxon>Entelegynae</taxon>
        <taxon>Araneoidea</taxon>
        <taxon>Araneidae</taxon>
        <taxon>Caerostris</taxon>
    </lineage>
</organism>
<dbReference type="AlphaFoldDB" id="A0AAV4SIL4"/>
<evidence type="ECO:0000313" key="3">
    <source>
        <dbReference type="EMBL" id="GIY32814.1"/>
    </source>
</evidence>
<keyword evidence="4" id="KW-1185">Reference proteome</keyword>
<dbReference type="GO" id="GO:0000149">
    <property type="term" value="F:SNARE binding"/>
    <property type="evidence" value="ECO:0007669"/>
    <property type="project" value="TreeGrafter"/>
</dbReference>
<dbReference type="GO" id="GO:0030276">
    <property type="term" value="F:clathrin binding"/>
    <property type="evidence" value="ECO:0007669"/>
    <property type="project" value="TreeGrafter"/>
</dbReference>
<accession>A0AAV4SIL4</accession>
<dbReference type="PANTHER" id="PTHR10024">
    <property type="entry name" value="SYNAPTOTAGMIN"/>
    <property type="match status" value="1"/>
</dbReference>
<dbReference type="GO" id="GO:0017156">
    <property type="term" value="P:calcium-ion regulated exocytosis"/>
    <property type="evidence" value="ECO:0007669"/>
    <property type="project" value="TreeGrafter"/>
</dbReference>
<comment type="caution">
    <text evidence="3">The sequence shown here is derived from an EMBL/GenBank/DDBJ whole genome shotgun (WGS) entry which is preliminary data.</text>
</comment>
<feature type="domain" description="C2" evidence="2">
    <location>
        <begin position="1"/>
        <end position="97"/>
    </location>
</feature>
<evidence type="ECO:0000313" key="4">
    <source>
        <dbReference type="Proteomes" id="UP001054945"/>
    </source>
</evidence>
<dbReference type="Proteomes" id="UP001054945">
    <property type="component" value="Unassembled WGS sequence"/>
</dbReference>
<sequence>MLTLKVSLTSGDNKKIKKKKTTTKKGVSNPVWNEAIGFDVTEDDLKHCHLVVSVVNCHHGHSPLLGTCVLGHRGHGQGSVHWDAMVQTPRKAIAMWHQLYI</sequence>
<feature type="compositionally biased region" description="Polar residues" evidence="1">
    <location>
        <begin position="1"/>
        <end position="11"/>
    </location>
</feature>
<dbReference type="GO" id="GO:0070382">
    <property type="term" value="C:exocytic vesicle"/>
    <property type="evidence" value="ECO:0007669"/>
    <property type="project" value="TreeGrafter"/>
</dbReference>
<dbReference type="EMBL" id="BPLR01009552">
    <property type="protein sequence ID" value="GIY32814.1"/>
    <property type="molecule type" value="Genomic_DNA"/>
</dbReference>
<dbReference type="Gene3D" id="2.60.40.150">
    <property type="entry name" value="C2 domain"/>
    <property type="match status" value="1"/>
</dbReference>
<dbReference type="SUPFAM" id="SSF49562">
    <property type="entry name" value="C2 domain (Calcium/lipid-binding domain, CaLB)"/>
    <property type="match status" value="1"/>
</dbReference>
<proteinExistence type="predicted"/>
<reference evidence="3 4" key="1">
    <citation type="submission" date="2021-06" db="EMBL/GenBank/DDBJ databases">
        <title>Caerostris extrusa draft genome.</title>
        <authorList>
            <person name="Kono N."/>
            <person name="Arakawa K."/>
        </authorList>
    </citation>
    <scope>NUCLEOTIDE SEQUENCE [LARGE SCALE GENOMIC DNA]</scope>
</reference>
<dbReference type="InterPro" id="IPR035892">
    <property type="entry name" value="C2_domain_sf"/>
</dbReference>